<organism evidence="1 2">
    <name type="scientific">Eumeta variegata</name>
    <name type="common">Bagworm moth</name>
    <name type="synonym">Eumeta japonica</name>
    <dbReference type="NCBI Taxonomy" id="151549"/>
    <lineage>
        <taxon>Eukaryota</taxon>
        <taxon>Metazoa</taxon>
        <taxon>Ecdysozoa</taxon>
        <taxon>Arthropoda</taxon>
        <taxon>Hexapoda</taxon>
        <taxon>Insecta</taxon>
        <taxon>Pterygota</taxon>
        <taxon>Neoptera</taxon>
        <taxon>Endopterygota</taxon>
        <taxon>Lepidoptera</taxon>
        <taxon>Glossata</taxon>
        <taxon>Ditrysia</taxon>
        <taxon>Tineoidea</taxon>
        <taxon>Psychidae</taxon>
        <taxon>Oiketicinae</taxon>
        <taxon>Eumeta</taxon>
    </lineage>
</organism>
<keyword evidence="2" id="KW-1185">Reference proteome</keyword>
<proteinExistence type="predicted"/>
<dbReference type="AlphaFoldDB" id="A0A4C1TL30"/>
<accession>A0A4C1TL30</accession>
<dbReference type="EMBL" id="BGZK01005725">
    <property type="protein sequence ID" value="GBP15212.1"/>
    <property type="molecule type" value="Genomic_DNA"/>
</dbReference>
<feature type="non-terminal residue" evidence="1">
    <location>
        <position position="96"/>
    </location>
</feature>
<gene>
    <name evidence="1" type="ORF">EVAR_72151_1</name>
</gene>
<dbReference type="Proteomes" id="UP000299102">
    <property type="component" value="Unassembled WGS sequence"/>
</dbReference>
<evidence type="ECO:0000313" key="2">
    <source>
        <dbReference type="Proteomes" id="UP000299102"/>
    </source>
</evidence>
<comment type="caution">
    <text evidence="1">The sequence shown here is derived from an EMBL/GenBank/DDBJ whole genome shotgun (WGS) entry which is preliminary data.</text>
</comment>
<protein>
    <submittedName>
        <fullName evidence="1">Uncharacterized protein</fullName>
    </submittedName>
</protein>
<name>A0A4C1TL30_EUMVA</name>
<sequence length="96" mass="11055">MLVAYGPEALDSWEFGLLLSALEPSKKPDIPNKWLRSRQELPWGYQPPWYRYYNPRVGLKEQSYSAAIGLFSSEDSGRHYQTEALLGLYNPDSRTS</sequence>
<reference evidence="1 2" key="1">
    <citation type="journal article" date="2019" name="Commun. Biol.">
        <title>The bagworm genome reveals a unique fibroin gene that provides high tensile strength.</title>
        <authorList>
            <person name="Kono N."/>
            <person name="Nakamura H."/>
            <person name="Ohtoshi R."/>
            <person name="Tomita M."/>
            <person name="Numata K."/>
            <person name="Arakawa K."/>
        </authorList>
    </citation>
    <scope>NUCLEOTIDE SEQUENCE [LARGE SCALE GENOMIC DNA]</scope>
</reference>
<evidence type="ECO:0000313" key="1">
    <source>
        <dbReference type="EMBL" id="GBP15212.1"/>
    </source>
</evidence>